<accession>A0ABZ2W4L7</accession>
<gene>
    <name evidence="1" type="ORF">NLK58_05810</name>
</gene>
<organism evidence="1 2">
    <name type="scientific">Marinobacter metalliresistant</name>
    <dbReference type="NCBI Taxonomy" id="2961995"/>
    <lineage>
        <taxon>Bacteria</taxon>
        <taxon>Pseudomonadati</taxon>
        <taxon>Pseudomonadota</taxon>
        <taxon>Gammaproteobacteria</taxon>
        <taxon>Pseudomonadales</taxon>
        <taxon>Marinobacteraceae</taxon>
        <taxon>Marinobacter</taxon>
    </lineage>
</organism>
<keyword evidence="2" id="KW-1185">Reference proteome</keyword>
<protein>
    <submittedName>
        <fullName evidence="1">Type II toxin-antitoxin system RelE/ParE family toxin</fullName>
    </submittedName>
</protein>
<name>A0ABZ2W4L7_9GAMM</name>
<sequence>MTRIFRTKTFSRWMRKNALSDDALRQAVTEMAGGLIDADLGGGVVKKRVATPGQGKRGGARTIIATNHGDRWFFLFAFAKNERANISQKELKAFQEVASDFLGMDDQGLEGAHLAGVITEIKYGNH</sequence>
<reference evidence="1 2" key="1">
    <citation type="submission" date="2022-07" db="EMBL/GenBank/DDBJ databases">
        <title>A copper resistant bacterium isolated from sediment samples of deep sea hydrothermal areas.</title>
        <authorList>
            <person name="Zeng X."/>
        </authorList>
    </citation>
    <scope>NUCLEOTIDE SEQUENCE [LARGE SCALE GENOMIC DNA]</scope>
    <source>
        <strain evidence="2">CuT 6</strain>
    </source>
</reference>
<dbReference type="Pfam" id="PF06296">
    <property type="entry name" value="RelE"/>
    <property type="match status" value="1"/>
</dbReference>
<evidence type="ECO:0000313" key="2">
    <source>
        <dbReference type="Proteomes" id="UP001475781"/>
    </source>
</evidence>
<dbReference type="EMBL" id="CP101118">
    <property type="protein sequence ID" value="WZF89712.1"/>
    <property type="molecule type" value="Genomic_DNA"/>
</dbReference>
<proteinExistence type="predicted"/>
<dbReference type="RefSeq" id="WP_341582263.1">
    <property type="nucleotide sequence ID" value="NZ_CP101118.1"/>
</dbReference>
<dbReference type="Proteomes" id="UP001475781">
    <property type="component" value="Chromosome"/>
</dbReference>
<dbReference type="PIRSF" id="PIRSF018634">
    <property type="entry name" value="UCP018634"/>
    <property type="match status" value="1"/>
</dbReference>
<evidence type="ECO:0000313" key="1">
    <source>
        <dbReference type="EMBL" id="WZF89712.1"/>
    </source>
</evidence>
<dbReference type="InterPro" id="IPR009387">
    <property type="entry name" value="HigB-2"/>
</dbReference>